<organism evidence="2 3">
    <name type="scientific">Euplotes crassus</name>
    <dbReference type="NCBI Taxonomy" id="5936"/>
    <lineage>
        <taxon>Eukaryota</taxon>
        <taxon>Sar</taxon>
        <taxon>Alveolata</taxon>
        <taxon>Ciliophora</taxon>
        <taxon>Intramacronucleata</taxon>
        <taxon>Spirotrichea</taxon>
        <taxon>Hypotrichia</taxon>
        <taxon>Euplotida</taxon>
        <taxon>Euplotidae</taxon>
        <taxon>Moneuplotes</taxon>
    </lineage>
</organism>
<feature type="region of interest" description="Disordered" evidence="1">
    <location>
        <begin position="1"/>
        <end position="76"/>
    </location>
</feature>
<protein>
    <submittedName>
        <fullName evidence="2">Uncharacterized protein</fullName>
    </submittedName>
</protein>
<feature type="region of interest" description="Disordered" evidence="1">
    <location>
        <begin position="101"/>
        <end position="126"/>
    </location>
</feature>
<dbReference type="Proteomes" id="UP001295684">
    <property type="component" value="Unassembled WGS sequence"/>
</dbReference>
<dbReference type="AlphaFoldDB" id="A0AAD2CX41"/>
<feature type="compositionally biased region" description="Acidic residues" evidence="1">
    <location>
        <begin position="109"/>
        <end position="126"/>
    </location>
</feature>
<sequence length="351" mass="39570">MERGNFPSKLGEARATSQKRTSQRSDSRETLFRTPSPCQPNFGLQVNPKVRAFQPIEDLLHTSQTEEPQSSEGGFSETQIQDLEQALDGFNIKDLGDWYDPDNHSLFQSEEDEDSSGPGWESDEPEIFTKSHGIFHPEENLPEKVSNTQEELFASKSLGAKRSLSSKEVYSRLRDHIENKLLKIEKAAENTQNSANLQEIEVIQTCRSVPTFLLKLLVTSEEYKHSSASGLNEAYERTFNGFRDIVKYLDLEDALSAHLNQLQYSTTLTFAGISFPLEEVCTVARVRDEGDKASLQLLMRGRENISLRNISQKVGQNPMLGLLFKVVLKAIEESPLPLKNSLRILETLASF</sequence>
<feature type="compositionally biased region" description="Polar residues" evidence="1">
    <location>
        <begin position="61"/>
        <end position="76"/>
    </location>
</feature>
<comment type="caution">
    <text evidence="2">The sequence shown here is derived from an EMBL/GenBank/DDBJ whole genome shotgun (WGS) entry which is preliminary data.</text>
</comment>
<evidence type="ECO:0000313" key="3">
    <source>
        <dbReference type="Proteomes" id="UP001295684"/>
    </source>
</evidence>
<evidence type="ECO:0000256" key="1">
    <source>
        <dbReference type="SAM" id="MobiDB-lite"/>
    </source>
</evidence>
<reference evidence="2" key="1">
    <citation type="submission" date="2023-07" db="EMBL/GenBank/DDBJ databases">
        <authorList>
            <consortium name="AG Swart"/>
            <person name="Singh M."/>
            <person name="Singh A."/>
            <person name="Seah K."/>
            <person name="Emmerich C."/>
        </authorList>
    </citation>
    <scope>NUCLEOTIDE SEQUENCE</scope>
    <source>
        <strain evidence="2">DP1</strain>
    </source>
</reference>
<proteinExistence type="predicted"/>
<name>A0AAD2CX41_EUPCR</name>
<gene>
    <name evidence="2" type="ORF">ECRASSUSDP1_LOCUS15002</name>
</gene>
<evidence type="ECO:0000313" key="2">
    <source>
        <dbReference type="EMBL" id="CAI2373656.1"/>
    </source>
</evidence>
<accession>A0AAD2CX41</accession>
<dbReference type="EMBL" id="CAMPGE010015014">
    <property type="protein sequence ID" value="CAI2373656.1"/>
    <property type="molecule type" value="Genomic_DNA"/>
</dbReference>
<keyword evidence="3" id="KW-1185">Reference proteome</keyword>